<dbReference type="InterPro" id="IPR002401">
    <property type="entry name" value="Cyt_P450_E_grp-I"/>
</dbReference>
<dbReference type="Gene3D" id="3.40.50.720">
    <property type="entry name" value="NAD(P)-binding Rossmann-like Domain"/>
    <property type="match status" value="1"/>
</dbReference>
<dbReference type="GO" id="GO:0004497">
    <property type="term" value="F:monooxygenase activity"/>
    <property type="evidence" value="ECO:0007669"/>
    <property type="project" value="UniProtKB-KW"/>
</dbReference>
<comment type="cofactor">
    <cofactor evidence="1 5">
        <name>heme</name>
        <dbReference type="ChEBI" id="CHEBI:30413"/>
    </cofactor>
</comment>
<keyword evidence="7" id="KW-0560">Oxidoreductase</keyword>
<evidence type="ECO:0000256" key="6">
    <source>
        <dbReference type="SAM" id="Phobius"/>
    </source>
</evidence>
<keyword evidence="6" id="KW-0812">Transmembrane</keyword>
<dbReference type="PANTHER" id="PTHR24305">
    <property type="entry name" value="CYTOCHROME P450"/>
    <property type="match status" value="1"/>
</dbReference>
<dbReference type="Proteomes" id="UP000532311">
    <property type="component" value="Unassembled WGS sequence"/>
</dbReference>
<comment type="caution">
    <text evidence="7">The sequence shown here is derived from an EMBL/GenBank/DDBJ whole genome shotgun (WGS) entry which is preliminary data.</text>
</comment>
<dbReference type="Pfam" id="PF00067">
    <property type="entry name" value="p450"/>
    <property type="match status" value="1"/>
</dbReference>
<organism evidence="7 8">
    <name type="scientific">Fusarium globosum</name>
    <dbReference type="NCBI Taxonomy" id="78864"/>
    <lineage>
        <taxon>Eukaryota</taxon>
        <taxon>Fungi</taxon>
        <taxon>Dikarya</taxon>
        <taxon>Ascomycota</taxon>
        <taxon>Pezizomycotina</taxon>
        <taxon>Sordariomycetes</taxon>
        <taxon>Hypocreomycetidae</taxon>
        <taxon>Hypocreales</taxon>
        <taxon>Nectriaceae</taxon>
        <taxon>Fusarium</taxon>
        <taxon>Fusarium fujikuroi species complex</taxon>
    </lineage>
</organism>
<dbReference type="SUPFAM" id="SSF48264">
    <property type="entry name" value="Cytochrome P450"/>
    <property type="match status" value="1"/>
</dbReference>
<reference evidence="7 8" key="1">
    <citation type="submission" date="2020-05" db="EMBL/GenBank/DDBJ databases">
        <title>Identification and distribution of gene clusters putatively required for synthesis of sphingolipid metabolism inhibitors in phylogenetically diverse species of the filamentous fungus Fusarium.</title>
        <authorList>
            <person name="Kim H.-S."/>
            <person name="Busman M."/>
            <person name="Brown D.W."/>
            <person name="Divon H."/>
            <person name="Uhlig S."/>
            <person name="Proctor R.H."/>
        </authorList>
    </citation>
    <scope>NUCLEOTIDE SEQUENCE [LARGE SCALE GENOMIC DNA]</scope>
    <source>
        <strain evidence="7 8">NRRL 26131</strain>
    </source>
</reference>
<dbReference type="AlphaFoldDB" id="A0A8H5YDB9"/>
<evidence type="ECO:0000256" key="2">
    <source>
        <dbReference type="ARBA" id="ARBA00022617"/>
    </source>
</evidence>
<dbReference type="PRINTS" id="PR00385">
    <property type="entry name" value="P450"/>
</dbReference>
<dbReference type="PROSITE" id="PS00086">
    <property type="entry name" value="CYTOCHROME_P450"/>
    <property type="match status" value="1"/>
</dbReference>
<dbReference type="InterPro" id="IPR050121">
    <property type="entry name" value="Cytochrome_P450_monoxygenase"/>
</dbReference>
<dbReference type="InterPro" id="IPR017972">
    <property type="entry name" value="Cyt_P450_CS"/>
</dbReference>
<dbReference type="GO" id="GO:0020037">
    <property type="term" value="F:heme binding"/>
    <property type="evidence" value="ECO:0007669"/>
    <property type="project" value="InterPro"/>
</dbReference>
<dbReference type="PANTHER" id="PTHR24305:SF103">
    <property type="entry name" value="P450, PUTATIVE (EUROFUNG)-RELATED"/>
    <property type="match status" value="1"/>
</dbReference>
<keyword evidence="6" id="KW-0472">Membrane</keyword>
<name>A0A8H5YDB9_9HYPO</name>
<dbReference type="EMBL" id="JAAQPF010000230">
    <property type="protein sequence ID" value="KAF5710014.1"/>
    <property type="molecule type" value="Genomic_DNA"/>
</dbReference>
<keyword evidence="7" id="KW-0503">Monooxygenase</keyword>
<dbReference type="Gene3D" id="1.10.630.10">
    <property type="entry name" value="Cytochrome P450"/>
    <property type="match status" value="1"/>
</dbReference>
<evidence type="ECO:0000256" key="1">
    <source>
        <dbReference type="ARBA" id="ARBA00001971"/>
    </source>
</evidence>
<keyword evidence="8" id="KW-1185">Reference proteome</keyword>
<feature type="binding site" description="axial binding residue" evidence="5">
    <location>
        <position position="451"/>
    </location>
    <ligand>
        <name>heme</name>
        <dbReference type="ChEBI" id="CHEBI:30413"/>
    </ligand>
    <ligandPart>
        <name>Fe</name>
        <dbReference type="ChEBI" id="CHEBI:18248"/>
    </ligandPart>
</feature>
<keyword evidence="6" id="KW-1133">Transmembrane helix</keyword>
<keyword evidence="2 5" id="KW-0349">Heme</keyword>
<dbReference type="SUPFAM" id="SSF51735">
    <property type="entry name" value="NAD(P)-binding Rossmann-fold domains"/>
    <property type="match status" value="1"/>
</dbReference>
<dbReference type="Pfam" id="PF00106">
    <property type="entry name" value="adh_short"/>
    <property type="match status" value="1"/>
</dbReference>
<dbReference type="CDD" id="cd05233">
    <property type="entry name" value="SDR_c"/>
    <property type="match status" value="1"/>
</dbReference>
<evidence type="ECO:0000256" key="3">
    <source>
        <dbReference type="ARBA" id="ARBA00022723"/>
    </source>
</evidence>
<evidence type="ECO:0000256" key="4">
    <source>
        <dbReference type="ARBA" id="ARBA00023004"/>
    </source>
</evidence>
<dbReference type="InterPro" id="IPR036396">
    <property type="entry name" value="Cyt_P450_sf"/>
</dbReference>
<accession>A0A8H5YDB9</accession>
<evidence type="ECO:0000256" key="5">
    <source>
        <dbReference type="PIRSR" id="PIRSR602401-1"/>
    </source>
</evidence>
<feature type="transmembrane region" description="Helical" evidence="6">
    <location>
        <begin position="12"/>
        <end position="35"/>
    </location>
</feature>
<dbReference type="InterPro" id="IPR002347">
    <property type="entry name" value="SDR_fam"/>
</dbReference>
<evidence type="ECO:0000313" key="7">
    <source>
        <dbReference type="EMBL" id="KAF5710014.1"/>
    </source>
</evidence>
<evidence type="ECO:0000313" key="8">
    <source>
        <dbReference type="Proteomes" id="UP000532311"/>
    </source>
</evidence>
<dbReference type="PRINTS" id="PR00463">
    <property type="entry name" value="EP450I"/>
</dbReference>
<sequence length="821" mass="91992">MSLEVASFIIRAMSLPILLQTSTVIGFLVLVYIVYYRYLHPLAKYPGPPLASVTNLWKTYHLWNLHLPHTLVRLHEQYGDVVRVGPNDLSFRNPDAVNTIYKAGRHLQKTGFYNGFTTFNPNLFGTQDEEIHAIRRRQMAHAFSMKSIKEMEYFVDSHILKLRRNLDHFCDSNQDVDLKNMIAFYVFDVLGELAFSRSFNSQDERNLARLPPINDHIYLACLMGMTPDALPWIKKVLPFIPIPWLQRLFNARAQLRNLTAACVRQRIEAGSSDRKDLLSSLLVAVDPETGFKLTELDINTEAFGMIVAGSHTTSGTLTLLFSHILRNPETLNKIVQELDSNLPNHTGPVISYENLEKDLPYTRACIQENFRINPVFTMPLPRKIMAPGGFVIQGLQIPQKTTVFALNHVVHHNPSVWGKDHDQFIPDRFLGPNGKELQEYLSPFSTGHRMCIGKNLAMMSILKVLSTVLRNYKLEMLHPEEPVVTMSIQIVVNMAGQQPPRIHNEIYPFLHPSKFRNSLKGQVVLITGALGTIAGAIAECFATAGARLFLSDIQPSLPDSTKDHLLHLGANAVHYSRCDVGNPNECEELVKQTISTVGDIDVLINGAGVVGIRVFHKQDPALFLRDMAINFNGPLVLMRLVLPSFIERRRGCVINIASKAATVDFPFNISYCTSKAALIKLTSVLQAEVDEVTPSSDINLYAIHPGAVRSGMKTADDHHDAALAEFPQVFSRFEEWMKRFTGSPHLAGMSCVALATGIAKDVLRGRYYDVEQDLEDVIAQASLLKADPLLHTLNISMLGSLQREEGAIAQEPEEKFDFPGF</sequence>
<dbReference type="GO" id="GO:0016705">
    <property type="term" value="F:oxidoreductase activity, acting on paired donors, with incorporation or reduction of molecular oxygen"/>
    <property type="evidence" value="ECO:0007669"/>
    <property type="project" value="InterPro"/>
</dbReference>
<dbReference type="InterPro" id="IPR036291">
    <property type="entry name" value="NAD(P)-bd_dom_sf"/>
</dbReference>
<dbReference type="InterPro" id="IPR001128">
    <property type="entry name" value="Cyt_P450"/>
</dbReference>
<protein>
    <submittedName>
        <fullName evidence="7">Cytochrome P450 monooxygenase</fullName>
    </submittedName>
</protein>
<keyword evidence="4 5" id="KW-0408">Iron</keyword>
<dbReference type="GO" id="GO:0005506">
    <property type="term" value="F:iron ion binding"/>
    <property type="evidence" value="ECO:0007669"/>
    <property type="project" value="InterPro"/>
</dbReference>
<keyword evidence="3 5" id="KW-0479">Metal-binding</keyword>
<gene>
    <name evidence="7" type="ORF">FGLOB1_5675</name>
</gene>
<proteinExistence type="predicted"/>